<feature type="signal peptide" evidence="1">
    <location>
        <begin position="1"/>
        <end position="19"/>
    </location>
</feature>
<dbReference type="AlphaFoldDB" id="G8QZ67"/>
<evidence type="ECO:0000313" key="2">
    <source>
        <dbReference type="EMBL" id="AEV31450.1"/>
    </source>
</evidence>
<feature type="chain" id="PRO_5003515210" description="DUF1684 domain-containing protein" evidence="1">
    <location>
        <begin position="20"/>
        <end position="200"/>
    </location>
</feature>
<dbReference type="PATRIC" id="fig|926562.3.peg.446"/>
<gene>
    <name evidence="2" type="ordered locus">Oweho_0432</name>
</gene>
<dbReference type="EMBL" id="CP003156">
    <property type="protein sequence ID" value="AEV31450.1"/>
    <property type="molecule type" value="Genomic_DNA"/>
</dbReference>
<dbReference type="RefSeq" id="WP_014200811.1">
    <property type="nucleotide sequence ID" value="NC_016599.1"/>
</dbReference>
<dbReference type="Proteomes" id="UP000005631">
    <property type="component" value="Chromosome"/>
</dbReference>
<proteinExistence type="predicted"/>
<dbReference type="KEGG" id="oho:Oweho_0432"/>
<organism evidence="2 3">
    <name type="scientific">Owenweeksia hongkongensis (strain DSM 17368 / CIP 108786 / JCM 12287 / NRRL B-23963 / UST20020801)</name>
    <dbReference type="NCBI Taxonomy" id="926562"/>
    <lineage>
        <taxon>Bacteria</taxon>
        <taxon>Pseudomonadati</taxon>
        <taxon>Bacteroidota</taxon>
        <taxon>Flavobacteriia</taxon>
        <taxon>Flavobacteriales</taxon>
        <taxon>Owenweeksiaceae</taxon>
        <taxon>Owenweeksia</taxon>
    </lineage>
</organism>
<dbReference type="PANTHER" id="PTHR41913:SF1">
    <property type="entry name" value="DUF1684 DOMAIN-CONTAINING PROTEIN"/>
    <property type="match status" value="1"/>
</dbReference>
<keyword evidence="3" id="KW-1185">Reference proteome</keyword>
<protein>
    <recommendedName>
        <fullName evidence="4">DUF1684 domain-containing protein</fullName>
    </recommendedName>
</protein>
<dbReference type="HOGENOM" id="CLU_090976_1_0_10"/>
<dbReference type="PANTHER" id="PTHR41913">
    <property type="entry name" value="DUF1684 DOMAIN-CONTAINING PROTEIN"/>
    <property type="match status" value="1"/>
</dbReference>
<dbReference type="InterPro" id="IPR012467">
    <property type="entry name" value="DUF1684"/>
</dbReference>
<dbReference type="Pfam" id="PF07920">
    <property type="entry name" value="DUF1684"/>
    <property type="match status" value="1"/>
</dbReference>
<dbReference type="OrthoDB" id="5493262at2"/>
<reference evidence="2 3" key="1">
    <citation type="journal article" date="2012" name="Stand. Genomic Sci.">
        <title>Genome sequence of the orange-pigmented seawater bacterium Owenweeksia hongkongensis type strain (UST20020801(T)).</title>
        <authorList>
            <person name="Riedel T."/>
            <person name="Held B."/>
            <person name="Nolan M."/>
            <person name="Lucas S."/>
            <person name="Lapidus A."/>
            <person name="Tice H."/>
            <person name="Del Rio T.G."/>
            <person name="Cheng J.F."/>
            <person name="Han C."/>
            <person name="Tapia R."/>
            <person name="Goodwin L.A."/>
            <person name="Pitluck S."/>
            <person name="Liolios K."/>
            <person name="Mavromatis K."/>
            <person name="Pagani I."/>
            <person name="Ivanova N."/>
            <person name="Mikhailova N."/>
            <person name="Pati A."/>
            <person name="Chen A."/>
            <person name="Palaniappan K."/>
            <person name="Rohde M."/>
            <person name="Tindall B.J."/>
            <person name="Detter J.C."/>
            <person name="Goker M."/>
            <person name="Woyke T."/>
            <person name="Bristow J."/>
            <person name="Eisen J.A."/>
            <person name="Markowitz V."/>
            <person name="Hugenholtz P."/>
            <person name="Klenk H.P."/>
            <person name="Kyrpides N.C."/>
        </authorList>
    </citation>
    <scope>NUCLEOTIDE SEQUENCE</scope>
    <source>
        <strain evidence="3">DSM 17368 / JCM 12287 / NRRL B-23963</strain>
    </source>
</reference>
<accession>G8QZ67</accession>
<dbReference type="eggNOG" id="COG3358">
    <property type="taxonomic scope" value="Bacteria"/>
</dbReference>
<name>G8QZ67_OWEHD</name>
<evidence type="ECO:0008006" key="4">
    <source>
        <dbReference type="Google" id="ProtNLM"/>
    </source>
</evidence>
<keyword evidence="1" id="KW-0732">Signal</keyword>
<evidence type="ECO:0000313" key="3">
    <source>
        <dbReference type="Proteomes" id="UP000005631"/>
    </source>
</evidence>
<evidence type="ECO:0000256" key="1">
    <source>
        <dbReference type="SAM" id="SignalP"/>
    </source>
</evidence>
<sequence length="200" mass="23080">MIKPPLILLFTLVASMLSAQNIIEENTAWRKKQNAEFRDSTQSPLKDIDRKNFDSLAFYPINETFYIIASVTQTPDSVPFKMKTSTDRLADYRQWGIAHFEIDSQKFDLPVYQNLRLLSLPNYKDYLFIPFTDLTNGEETYGAGRYVEATLPEGDTLLIDFNKAYNPYCAYNDKYSCPIPPKENHLGIEIKAGELVFEKH</sequence>